<dbReference type="EMBL" id="CAXDID020000170">
    <property type="protein sequence ID" value="CAL6046977.1"/>
    <property type="molecule type" value="Genomic_DNA"/>
</dbReference>
<evidence type="ECO:0000313" key="2">
    <source>
        <dbReference type="EMBL" id="CAI9945811.1"/>
    </source>
</evidence>
<reference evidence="5 9" key="2">
    <citation type="submission" date="2024-07" db="EMBL/GenBank/DDBJ databases">
        <authorList>
            <person name="Akdeniz Z."/>
        </authorList>
    </citation>
    <scope>NUCLEOTIDE SEQUENCE [LARGE SCALE GENOMIC DNA]</scope>
</reference>
<sequence length="170" mass="19215">MPKLVISDARKADFKVCPHTKRFINAKPNHKVLRKNLEAGRVVIILSGPFAGKRAVFIRQLENGHALLNGPFGINEVPLCAVPTHHLIITSSKMDCKVDTTGMTFTMFTKPKAMDKKQQEEFTKATPAWLAEWQKKVDAAMVPAVPKEFVDYMKAPFVVRPQDKVHQFKF</sequence>
<evidence type="ECO:0000313" key="9">
    <source>
        <dbReference type="Proteomes" id="UP001642409"/>
    </source>
</evidence>
<evidence type="ECO:0000313" key="4">
    <source>
        <dbReference type="EMBL" id="CAI9966382.1"/>
    </source>
</evidence>
<comment type="similarity">
    <text evidence="1">Belongs to the eukaryotic ribosomal protein eL6 family.</text>
</comment>
<dbReference type="Proteomes" id="UP001642409">
    <property type="component" value="Unassembled WGS sequence"/>
</dbReference>
<dbReference type="InterPro" id="IPR000915">
    <property type="entry name" value="60S_ribosomal_eL6"/>
</dbReference>
<dbReference type="InterPro" id="IPR014722">
    <property type="entry name" value="Rib_uL2_dom2"/>
</dbReference>
<dbReference type="EMBL" id="CATOUU010000873">
    <property type="protein sequence ID" value="CAI9956371.1"/>
    <property type="molecule type" value="Genomic_DNA"/>
</dbReference>
<gene>
    <name evidence="5" type="ORF">HINF_LOCUS22357</name>
    <name evidence="2" type="ORF">HINF_LOCUS33456</name>
    <name evidence="6" type="ORF">HINF_LOCUS41984</name>
    <name evidence="3" type="ORF">HINF_LOCUS44016</name>
    <name evidence="7" type="ORF">HINF_LOCUS49261</name>
    <name evidence="4" type="ORF">HINF_LOCUS54027</name>
    <name evidence="8" type="ORF">HINF_LOCUS63677</name>
</gene>
<keyword evidence="9" id="KW-1185">Reference proteome</keyword>
<evidence type="ECO:0000313" key="7">
    <source>
        <dbReference type="EMBL" id="CAL6060509.1"/>
    </source>
</evidence>
<keyword evidence="4" id="KW-0687">Ribonucleoprotein</keyword>
<dbReference type="EMBL" id="CAXDID020000062">
    <property type="protein sequence ID" value="CAL6010979.1"/>
    <property type="molecule type" value="Genomic_DNA"/>
</dbReference>
<proteinExistence type="inferred from homology"/>
<organism evidence="4">
    <name type="scientific">Hexamita inflata</name>
    <dbReference type="NCBI Taxonomy" id="28002"/>
    <lineage>
        <taxon>Eukaryota</taxon>
        <taxon>Metamonada</taxon>
        <taxon>Diplomonadida</taxon>
        <taxon>Hexamitidae</taxon>
        <taxon>Hexamitinae</taxon>
        <taxon>Hexamita</taxon>
    </lineage>
</organism>
<dbReference type="GO" id="GO:0022625">
    <property type="term" value="C:cytosolic large ribosomal subunit"/>
    <property type="evidence" value="ECO:0007669"/>
    <property type="project" value="TreeGrafter"/>
</dbReference>
<dbReference type="InterPro" id="IPR008991">
    <property type="entry name" value="Translation_prot_SH3-like_sf"/>
</dbReference>
<evidence type="ECO:0000256" key="1">
    <source>
        <dbReference type="ARBA" id="ARBA00010592"/>
    </source>
</evidence>
<reference evidence="4" key="1">
    <citation type="submission" date="2023-06" db="EMBL/GenBank/DDBJ databases">
        <authorList>
            <person name="Kurt Z."/>
        </authorList>
    </citation>
    <scope>NUCLEOTIDE SEQUENCE</scope>
</reference>
<keyword evidence="4" id="KW-0689">Ribosomal protein</keyword>
<evidence type="ECO:0000313" key="3">
    <source>
        <dbReference type="EMBL" id="CAI9956371.1"/>
    </source>
</evidence>
<accession>A0AA86QZS3</accession>
<dbReference type="EMBL" id="CATOUU010001006">
    <property type="protein sequence ID" value="CAI9966382.1"/>
    <property type="molecule type" value="Genomic_DNA"/>
</dbReference>
<evidence type="ECO:0000313" key="8">
    <source>
        <dbReference type="EMBL" id="CAL6087501.1"/>
    </source>
</evidence>
<evidence type="ECO:0000313" key="5">
    <source>
        <dbReference type="EMBL" id="CAL6010979.1"/>
    </source>
</evidence>
<dbReference type="EMBL" id="CATOUU010000751">
    <property type="protein sequence ID" value="CAI9945811.1"/>
    <property type="molecule type" value="Genomic_DNA"/>
</dbReference>
<comment type="caution">
    <text evidence="4">The sequence shown here is derived from an EMBL/GenBank/DDBJ whole genome shotgun (WGS) entry which is preliminary data.</text>
</comment>
<dbReference type="GO" id="GO:0003723">
    <property type="term" value="F:RNA binding"/>
    <property type="evidence" value="ECO:0007669"/>
    <property type="project" value="TreeGrafter"/>
</dbReference>
<dbReference type="PANTHER" id="PTHR10715">
    <property type="entry name" value="60S RIBOSOMAL PROTEIN L6"/>
    <property type="match status" value="1"/>
</dbReference>
<protein>
    <submittedName>
        <fullName evidence="4">60S ribosomal protein</fullName>
    </submittedName>
    <submittedName>
        <fullName evidence="5">60S_ribosomal protein</fullName>
    </submittedName>
</protein>
<dbReference type="GO" id="GO:0000027">
    <property type="term" value="P:ribosomal large subunit assembly"/>
    <property type="evidence" value="ECO:0007669"/>
    <property type="project" value="TreeGrafter"/>
</dbReference>
<dbReference type="EMBL" id="CAXDID020000401">
    <property type="protein sequence ID" value="CAL6087501.1"/>
    <property type="molecule type" value="Genomic_DNA"/>
</dbReference>
<evidence type="ECO:0000313" key="6">
    <source>
        <dbReference type="EMBL" id="CAL6046977.1"/>
    </source>
</evidence>
<dbReference type="EMBL" id="CAXDID020000230">
    <property type="protein sequence ID" value="CAL6060509.1"/>
    <property type="molecule type" value="Genomic_DNA"/>
</dbReference>
<dbReference type="Pfam" id="PF01159">
    <property type="entry name" value="Ribosomal_L6e"/>
    <property type="match status" value="1"/>
</dbReference>
<dbReference type="AlphaFoldDB" id="A0AA86QZS3"/>
<dbReference type="GO" id="GO:0003735">
    <property type="term" value="F:structural constituent of ribosome"/>
    <property type="evidence" value="ECO:0007669"/>
    <property type="project" value="InterPro"/>
</dbReference>
<name>A0AA86QZS3_9EUKA</name>
<dbReference type="GO" id="GO:0002181">
    <property type="term" value="P:cytoplasmic translation"/>
    <property type="evidence" value="ECO:0007669"/>
    <property type="project" value="TreeGrafter"/>
</dbReference>
<dbReference type="SUPFAM" id="SSF50104">
    <property type="entry name" value="Translation proteins SH3-like domain"/>
    <property type="match status" value="1"/>
</dbReference>
<dbReference type="PANTHER" id="PTHR10715:SF0">
    <property type="entry name" value="LARGE RIBOSOMAL SUBUNIT PROTEIN EL6"/>
    <property type="match status" value="1"/>
</dbReference>
<dbReference type="Gene3D" id="2.30.30.30">
    <property type="match status" value="1"/>
</dbReference>